<keyword evidence="1 3" id="KW-0963">Cytoplasm</keyword>
<dbReference type="CDD" id="cd01734">
    <property type="entry name" value="YlxS_C"/>
    <property type="match status" value="1"/>
</dbReference>
<comment type="subcellular location">
    <subcellularLocation>
        <location evidence="3">Cytoplasm</location>
    </subcellularLocation>
</comment>
<dbReference type="GO" id="GO:0006412">
    <property type="term" value="P:translation"/>
    <property type="evidence" value="ECO:0007669"/>
    <property type="project" value="TreeGrafter"/>
</dbReference>
<dbReference type="OrthoDB" id="9805006at2"/>
<feature type="domain" description="Ribosome maturation factor RimP N-terminal" evidence="4">
    <location>
        <begin position="14"/>
        <end position="84"/>
    </location>
</feature>
<dbReference type="RefSeq" id="WP_092162116.1">
    <property type="nucleotide sequence ID" value="NZ_FNGA01000004.1"/>
</dbReference>
<dbReference type="InterPro" id="IPR028989">
    <property type="entry name" value="RimP_N"/>
</dbReference>
<dbReference type="EMBL" id="FNGA01000004">
    <property type="protein sequence ID" value="SDL36166.1"/>
    <property type="molecule type" value="Genomic_DNA"/>
</dbReference>
<evidence type="ECO:0000259" key="4">
    <source>
        <dbReference type="Pfam" id="PF02576"/>
    </source>
</evidence>
<dbReference type="InterPro" id="IPR028998">
    <property type="entry name" value="RimP_C"/>
</dbReference>
<dbReference type="SUPFAM" id="SSF74942">
    <property type="entry name" value="YhbC-like, C-terminal domain"/>
    <property type="match status" value="1"/>
</dbReference>
<name>A0A1G9JG22_9BACT</name>
<dbReference type="GO" id="GO:0005829">
    <property type="term" value="C:cytosol"/>
    <property type="evidence" value="ECO:0007669"/>
    <property type="project" value="TreeGrafter"/>
</dbReference>
<evidence type="ECO:0000313" key="6">
    <source>
        <dbReference type="EMBL" id="SDL36166.1"/>
    </source>
</evidence>
<dbReference type="InterPro" id="IPR003728">
    <property type="entry name" value="Ribosome_maturation_RimP"/>
</dbReference>
<proteinExistence type="inferred from homology"/>
<accession>A0A1G9JG22</accession>
<dbReference type="Gene3D" id="2.30.30.180">
    <property type="entry name" value="Ribosome maturation factor RimP, C-terminal domain"/>
    <property type="match status" value="1"/>
</dbReference>
<reference evidence="7" key="1">
    <citation type="submission" date="2016-10" db="EMBL/GenBank/DDBJ databases">
        <authorList>
            <person name="Varghese N."/>
            <person name="Submissions S."/>
        </authorList>
    </citation>
    <scope>NUCLEOTIDE SEQUENCE [LARGE SCALE GENOMIC DNA]</scope>
    <source>
        <strain evidence="7">DSM 16995</strain>
    </source>
</reference>
<dbReference type="InterPro" id="IPR035956">
    <property type="entry name" value="RimP_N_sf"/>
</dbReference>
<dbReference type="GO" id="GO:0000028">
    <property type="term" value="P:ribosomal small subunit assembly"/>
    <property type="evidence" value="ECO:0007669"/>
    <property type="project" value="TreeGrafter"/>
</dbReference>
<keyword evidence="7" id="KW-1185">Reference proteome</keyword>
<comment type="function">
    <text evidence="3">Required for maturation of 30S ribosomal subunits.</text>
</comment>
<sequence>MEQGSLAKKISDFVEPALGAMGLSLWGVEVTSANRPTVIIYIENESGVSIDQCAKVSREIGLMLEVEEVIDNAYVLEVSSPGLERKFFKPEQVAANIGKKLEVALIMSFEERKNFRGILIETDDEGLVLQLADQEEPVKLEWDRIRKAKLIHEFK</sequence>
<dbReference type="STRING" id="246191.SAMN05660337_2769"/>
<evidence type="ECO:0000256" key="2">
    <source>
        <dbReference type="ARBA" id="ARBA00022517"/>
    </source>
</evidence>
<evidence type="ECO:0000259" key="5">
    <source>
        <dbReference type="Pfam" id="PF17384"/>
    </source>
</evidence>
<evidence type="ECO:0000256" key="1">
    <source>
        <dbReference type="ARBA" id="ARBA00022490"/>
    </source>
</evidence>
<dbReference type="Pfam" id="PF17384">
    <property type="entry name" value="DUF150_C"/>
    <property type="match status" value="1"/>
</dbReference>
<evidence type="ECO:0000256" key="3">
    <source>
        <dbReference type="HAMAP-Rule" id="MF_01077"/>
    </source>
</evidence>
<dbReference type="Gene3D" id="3.30.300.70">
    <property type="entry name" value="RimP-like superfamily, N-terminal"/>
    <property type="match status" value="1"/>
</dbReference>
<evidence type="ECO:0000313" key="7">
    <source>
        <dbReference type="Proteomes" id="UP000199053"/>
    </source>
</evidence>
<gene>
    <name evidence="3" type="primary">rimP</name>
    <name evidence="6" type="ORF">SAMN05660337_2769</name>
</gene>
<feature type="domain" description="Ribosome maturation factor RimP C-terminal" evidence="5">
    <location>
        <begin position="88"/>
        <end position="154"/>
    </location>
</feature>
<dbReference type="FunFam" id="3.30.300.70:FF:000001">
    <property type="entry name" value="Ribosome maturation factor RimP"/>
    <property type="match status" value="1"/>
</dbReference>
<dbReference type="Pfam" id="PF02576">
    <property type="entry name" value="RimP_N"/>
    <property type="match status" value="1"/>
</dbReference>
<dbReference type="PANTHER" id="PTHR33867">
    <property type="entry name" value="RIBOSOME MATURATION FACTOR RIMP"/>
    <property type="match status" value="1"/>
</dbReference>
<comment type="similarity">
    <text evidence="3">Belongs to the RimP family.</text>
</comment>
<dbReference type="AlphaFoldDB" id="A0A1G9JG22"/>
<protein>
    <recommendedName>
        <fullName evidence="3">Ribosome maturation factor RimP</fullName>
    </recommendedName>
</protein>
<dbReference type="PANTHER" id="PTHR33867:SF1">
    <property type="entry name" value="RIBOSOME MATURATION FACTOR RIMP"/>
    <property type="match status" value="1"/>
</dbReference>
<keyword evidence="2 3" id="KW-0690">Ribosome biogenesis</keyword>
<dbReference type="InterPro" id="IPR036847">
    <property type="entry name" value="RimP_C_sf"/>
</dbReference>
<organism evidence="6 7">
    <name type="scientific">Maridesulfovibrio ferrireducens</name>
    <dbReference type="NCBI Taxonomy" id="246191"/>
    <lineage>
        <taxon>Bacteria</taxon>
        <taxon>Pseudomonadati</taxon>
        <taxon>Thermodesulfobacteriota</taxon>
        <taxon>Desulfovibrionia</taxon>
        <taxon>Desulfovibrionales</taxon>
        <taxon>Desulfovibrionaceae</taxon>
        <taxon>Maridesulfovibrio</taxon>
    </lineage>
</organism>
<dbReference type="Proteomes" id="UP000199053">
    <property type="component" value="Unassembled WGS sequence"/>
</dbReference>
<dbReference type="HAMAP" id="MF_01077">
    <property type="entry name" value="RimP"/>
    <property type="match status" value="1"/>
</dbReference>
<dbReference type="SUPFAM" id="SSF75420">
    <property type="entry name" value="YhbC-like, N-terminal domain"/>
    <property type="match status" value="1"/>
</dbReference>